<dbReference type="SUPFAM" id="SSF52743">
    <property type="entry name" value="Subtilisin-like"/>
    <property type="match status" value="1"/>
</dbReference>
<proteinExistence type="predicted"/>
<feature type="domain" description="Peptidase S53" evidence="7">
    <location>
        <begin position="1"/>
        <end position="263"/>
    </location>
</feature>
<evidence type="ECO:0000313" key="8">
    <source>
        <dbReference type="EMBL" id="CAK0887370.1"/>
    </source>
</evidence>
<dbReference type="Gene3D" id="3.40.50.200">
    <property type="entry name" value="Peptidase S8/S53 domain"/>
    <property type="match status" value="1"/>
</dbReference>
<reference evidence="8" key="1">
    <citation type="submission" date="2023-10" db="EMBL/GenBank/DDBJ databases">
        <authorList>
            <person name="Chen Y."/>
            <person name="Shah S."/>
            <person name="Dougan E. K."/>
            <person name="Thang M."/>
            <person name="Chan C."/>
        </authorList>
    </citation>
    <scope>NUCLEOTIDE SEQUENCE [LARGE SCALE GENOMIC DNA]</scope>
</reference>
<evidence type="ECO:0000256" key="4">
    <source>
        <dbReference type="ARBA" id="ARBA00023529"/>
    </source>
</evidence>
<comment type="caution">
    <text evidence="6">Lacks conserved residue(s) required for the propagation of feature annotation.</text>
</comment>
<dbReference type="InterPro" id="IPR036852">
    <property type="entry name" value="Peptidase_S8/S53_dom_sf"/>
</dbReference>
<dbReference type="PROSITE" id="PS51695">
    <property type="entry name" value="SEDOLISIN"/>
    <property type="match status" value="1"/>
</dbReference>
<evidence type="ECO:0000313" key="9">
    <source>
        <dbReference type="Proteomes" id="UP001189429"/>
    </source>
</evidence>
<comment type="catalytic activity">
    <reaction evidence="4">
        <text>Hydrolysis of proteins with broad specificity for peptide bonds, and a preference for a large uncharged residue in P1. Hydrolyzes peptide amides.</text>
        <dbReference type="EC" id="3.4.21.62"/>
    </reaction>
</comment>
<dbReference type="EC" id="3.4.21.62" evidence="5"/>
<evidence type="ECO:0000259" key="7">
    <source>
        <dbReference type="PROSITE" id="PS51695"/>
    </source>
</evidence>
<evidence type="ECO:0000256" key="1">
    <source>
        <dbReference type="ARBA" id="ARBA00022670"/>
    </source>
</evidence>
<evidence type="ECO:0000256" key="2">
    <source>
        <dbReference type="ARBA" id="ARBA00022801"/>
    </source>
</evidence>
<name>A0ABN9WQD0_9DINO</name>
<evidence type="ECO:0000256" key="3">
    <source>
        <dbReference type="ARBA" id="ARBA00022825"/>
    </source>
</evidence>
<evidence type="ECO:0000256" key="6">
    <source>
        <dbReference type="PROSITE-ProRule" id="PRU01032"/>
    </source>
</evidence>
<keyword evidence="2" id="KW-0378">Hydrolase</keyword>
<protein>
    <recommendedName>
        <fullName evidence="5">subtilisin</fullName>
        <ecNumber evidence="5">3.4.21.62</ecNumber>
    </recommendedName>
</protein>
<dbReference type="Proteomes" id="UP001189429">
    <property type="component" value="Unassembled WGS sequence"/>
</dbReference>
<organism evidence="8 9">
    <name type="scientific">Prorocentrum cordatum</name>
    <dbReference type="NCBI Taxonomy" id="2364126"/>
    <lineage>
        <taxon>Eukaryota</taxon>
        <taxon>Sar</taxon>
        <taxon>Alveolata</taxon>
        <taxon>Dinophyceae</taxon>
        <taxon>Prorocentrales</taxon>
        <taxon>Prorocentraceae</taxon>
        <taxon>Prorocentrum</taxon>
    </lineage>
</organism>
<dbReference type="InterPro" id="IPR023828">
    <property type="entry name" value="Peptidase_S8_Ser-AS"/>
</dbReference>
<dbReference type="EMBL" id="CAUYUJ010018933">
    <property type="protein sequence ID" value="CAK0887370.1"/>
    <property type="molecule type" value="Genomic_DNA"/>
</dbReference>
<keyword evidence="1" id="KW-0645">Protease</keyword>
<keyword evidence="3" id="KW-0720">Serine protease</keyword>
<dbReference type="PANTHER" id="PTHR14218">
    <property type="entry name" value="PROTEASE S8 TRIPEPTIDYL PEPTIDASE I CLN2"/>
    <property type="match status" value="1"/>
</dbReference>
<dbReference type="InterPro" id="IPR050819">
    <property type="entry name" value="Tripeptidyl-peptidase_I"/>
</dbReference>
<comment type="caution">
    <text evidence="8">The sequence shown here is derived from an EMBL/GenBank/DDBJ whole genome shotgun (WGS) entry which is preliminary data.</text>
</comment>
<dbReference type="PANTHER" id="PTHR14218:SF15">
    <property type="entry name" value="TRIPEPTIDYL-PEPTIDASE 1"/>
    <property type="match status" value="1"/>
</dbReference>
<dbReference type="InterPro" id="IPR030400">
    <property type="entry name" value="Sedolisin_dom"/>
</dbReference>
<accession>A0ABN9WQD0</accession>
<keyword evidence="9" id="KW-1185">Reference proteome</keyword>
<sequence>MAMEGVKAWTFVPPAAEAAAPNPVPPKCDYTEGVGLEGARMMESFLLPADIADHMCCDRAFYGQGHGVSLTCSSESGGSAEVAAQCNCTVFAEVTGSSRQAGARSSKVVPPARGQCLLFEEVSGTEPAKGSASGGAVSPVPPKMWPSWPASSPWVTAVGATRFVQQDVSAPEMATDQFGSGGGFSDMWPAFRSQAAVVEEYLRTAPGLPPSGSFPPGGRATPDVSALGEGYQVMIGGHVEPIGGTSASAPMFAALVSLLNEAS</sequence>
<gene>
    <name evidence="8" type="ORF">PCOR1329_LOCUS68450</name>
</gene>
<dbReference type="PROSITE" id="PS00138">
    <property type="entry name" value="SUBTILASE_SER"/>
    <property type="match status" value="1"/>
</dbReference>
<evidence type="ECO:0000256" key="5">
    <source>
        <dbReference type="ARBA" id="ARBA00023619"/>
    </source>
</evidence>